<keyword evidence="3" id="KW-0949">S-adenosyl-L-methionine</keyword>
<evidence type="ECO:0000256" key="1">
    <source>
        <dbReference type="ARBA" id="ARBA00022603"/>
    </source>
</evidence>
<dbReference type="Pfam" id="PF08100">
    <property type="entry name" value="Dimerisation"/>
    <property type="match status" value="1"/>
</dbReference>
<dbReference type="SUPFAM" id="SSF53335">
    <property type="entry name" value="S-adenosyl-L-methionine-dependent methyltransferases"/>
    <property type="match status" value="1"/>
</dbReference>
<feature type="domain" description="O-methyltransferase C-terminal" evidence="6">
    <location>
        <begin position="131"/>
        <end position="340"/>
    </location>
</feature>
<dbReference type="GO" id="GO:0046983">
    <property type="term" value="F:protein dimerization activity"/>
    <property type="evidence" value="ECO:0007669"/>
    <property type="project" value="InterPro"/>
</dbReference>
<evidence type="ECO:0000256" key="2">
    <source>
        <dbReference type="ARBA" id="ARBA00022679"/>
    </source>
</evidence>
<name>A0AAP0CD90_9ASTR</name>
<gene>
    <name evidence="8" type="ORF">SSX86_027906</name>
</gene>
<dbReference type="SUPFAM" id="SSF46785">
    <property type="entry name" value="Winged helix' DNA-binding domain"/>
    <property type="match status" value="1"/>
</dbReference>
<dbReference type="GO" id="GO:0008757">
    <property type="term" value="F:S-adenosylmethionine-dependent methyltransferase activity"/>
    <property type="evidence" value="ECO:0007669"/>
    <property type="project" value="UniProtKB-ARBA"/>
</dbReference>
<dbReference type="GO" id="GO:0032259">
    <property type="term" value="P:methylation"/>
    <property type="evidence" value="ECO:0007669"/>
    <property type="project" value="UniProtKB-KW"/>
</dbReference>
<dbReference type="InterPro" id="IPR036388">
    <property type="entry name" value="WH-like_DNA-bd_sf"/>
</dbReference>
<dbReference type="GO" id="GO:0008171">
    <property type="term" value="F:O-methyltransferase activity"/>
    <property type="evidence" value="ECO:0007669"/>
    <property type="project" value="InterPro"/>
</dbReference>
<dbReference type="Pfam" id="PF00891">
    <property type="entry name" value="Methyltransf_2"/>
    <property type="match status" value="1"/>
</dbReference>
<dbReference type="PROSITE" id="PS51683">
    <property type="entry name" value="SAM_OMT_II"/>
    <property type="match status" value="1"/>
</dbReference>
<protein>
    <submittedName>
        <fullName evidence="8">Uncharacterized protein</fullName>
    </submittedName>
</protein>
<dbReference type="PANTHER" id="PTHR11746">
    <property type="entry name" value="O-METHYLTRANSFERASE"/>
    <property type="match status" value="1"/>
</dbReference>
<keyword evidence="1" id="KW-0489">Methyltransferase</keyword>
<evidence type="ECO:0000256" key="3">
    <source>
        <dbReference type="ARBA" id="ARBA00022691"/>
    </source>
</evidence>
<dbReference type="PIRSF" id="PIRSF005739">
    <property type="entry name" value="O-mtase"/>
    <property type="match status" value="1"/>
</dbReference>
<evidence type="ECO:0000259" key="6">
    <source>
        <dbReference type="Pfam" id="PF00891"/>
    </source>
</evidence>
<proteinExistence type="inferred from homology"/>
<dbReference type="InterPro" id="IPR012967">
    <property type="entry name" value="COMT_dimerisation"/>
</dbReference>
<feature type="active site" description="Proton acceptor" evidence="5">
    <location>
        <position position="262"/>
    </location>
</feature>
<dbReference type="EMBL" id="JBCNJP010000027">
    <property type="protein sequence ID" value="KAK9051279.1"/>
    <property type="molecule type" value="Genomic_DNA"/>
</dbReference>
<evidence type="ECO:0000259" key="7">
    <source>
        <dbReference type="Pfam" id="PF08100"/>
    </source>
</evidence>
<dbReference type="Proteomes" id="UP001408789">
    <property type="component" value="Unassembled WGS sequence"/>
</dbReference>
<evidence type="ECO:0000313" key="8">
    <source>
        <dbReference type="EMBL" id="KAK9051279.1"/>
    </source>
</evidence>
<dbReference type="AlphaFoldDB" id="A0AAP0CD90"/>
<organism evidence="8 9">
    <name type="scientific">Deinandra increscens subsp. villosa</name>
    <dbReference type="NCBI Taxonomy" id="3103831"/>
    <lineage>
        <taxon>Eukaryota</taxon>
        <taxon>Viridiplantae</taxon>
        <taxon>Streptophyta</taxon>
        <taxon>Embryophyta</taxon>
        <taxon>Tracheophyta</taxon>
        <taxon>Spermatophyta</taxon>
        <taxon>Magnoliopsida</taxon>
        <taxon>eudicotyledons</taxon>
        <taxon>Gunneridae</taxon>
        <taxon>Pentapetalae</taxon>
        <taxon>asterids</taxon>
        <taxon>campanulids</taxon>
        <taxon>Asterales</taxon>
        <taxon>Asteraceae</taxon>
        <taxon>Asteroideae</taxon>
        <taxon>Heliantheae alliance</taxon>
        <taxon>Madieae</taxon>
        <taxon>Madiinae</taxon>
        <taxon>Deinandra</taxon>
    </lineage>
</organism>
<dbReference type="Gene3D" id="1.10.10.10">
    <property type="entry name" value="Winged helix-like DNA-binding domain superfamily/Winged helix DNA-binding domain"/>
    <property type="match status" value="1"/>
</dbReference>
<dbReference type="InterPro" id="IPR001077">
    <property type="entry name" value="COMT_C"/>
</dbReference>
<sequence>MALQNGELSKELLTSQAHIWNHIFSFINSMSLKCAVQLQIPDIIHHHGSPMLLSELVEALGLQHERTHFVYRLMRILVHSGFFLKQSGGNDEEGGEGYLLAPASRLLLKDEPLSVRPFLLAMLDPMLLDPWQHMSQWFQNDDITPFHTTHGKMLWDLAGQQPKLNQFFNEAMASDARLVTSVILKHCRGVFEGLDSIVDVGGGTGTVTEAVAEAFPHIRCICFDLPHVVNGLIGSKNLSYVGGDMFQAIPNTDAVMLKWILHDWSDEECIKILKRCREAISSKKSGGKLIIIDMVVKIHEEENELLETQLFFDMLMMTLVTGRERSEKDWAKLFVDAGFSDYKITPILRLRSLIEVYP</sequence>
<dbReference type="FunFam" id="1.10.10.10:FF:000213">
    <property type="entry name" value="Coniferyl alcohol 9-O-methyltransferase"/>
    <property type="match status" value="1"/>
</dbReference>
<reference evidence="8 9" key="1">
    <citation type="submission" date="2024-04" db="EMBL/GenBank/DDBJ databases">
        <title>The reference genome of an endangered Asteraceae, Deinandra increscens subsp. villosa, native to the Central Coast of California.</title>
        <authorList>
            <person name="Guilliams M."/>
            <person name="Hasenstab-Lehman K."/>
            <person name="Meyer R."/>
            <person name="Mcevoy S."/>
        </authorList>
    </citation>
    <scope>NUCLEOTIDE SEQUENCE [LARGE SCALE GENOMIC DNA]</scope>
    <source>
        <tissue evidence="8">Leaf</tissue>
    </source>
</reference>
<keyword evidence="2" id="KW-0808">Transferase</keyword>
<dbReference type="InterPro" id="IPR036390">
    <property type="entry name" value="WH_DNA-bd_sf"/>
</dbReference>
<dbReference type="Gene3D" id="3.40.50.150">
    <property type="entry name" value="Vaccinia Virus protein VP39"/>
    <property type="match status" value="1"/>
</dbReference>
<dbReference type="FunFam" id="3.40.50.150:FF:000057">
    <property type="entry name" value="O-methyltransferase ZRP4"/>
    <property type="match status" value="1"/>
</dbReference>
<evidence type="ECO:0000256" key="4">
    <source>
        <dbReference type="ARBA" id="ARBA00034481"/>
    </source>
</evidence>
<feature type="domain" description="O-methyltransferase dimerisation" evidence="7">
    <location>
        <begin position="20"/>
        <end position="110"/>
    </location>
</feature>
<comment type="similarity">
    <text evidence="4">Belongs to the class I-like SAM-binding methyltransferase superfamily. Cation-independent O-methyltransferase family. COMT subfamily.</text>
</comment>
<accession>A0AAP0CD90</accession>
<evidence type="ECO:0000313" key="9">
    <source>
        <dbReference type="Proteomes" id="UP001408789"/>
    </source>
</evidence>
<dbReference type="InterPro" id="IPR016461">
    <property type="entry name" value="COMT-like"/>
</dbReference>
<evidence type="ECO:0000256" key="5">
    <source>
        <dbReference type="PIRSR" id="PIRSR005739-1"/>
    </source>
</evidence>
<dbReference type="CDD" id="cd02440">
    <property type="entry name" value="AdoMet_MTases"/>
    <property type="match status" value="1"/>
</dbReference>
<keyword evidence="9" id="KW-1185">Reference proteome</keyword>
<dbReference type="InterPro" id="IPR029063">
    <property type="entry name" value="SAM-dependent_MTases_sf"/>
</dbReference>
<comment type="caution">
    <text evidence="8">The sequence shown here is derived from an EMBL/GenBank/DDBJ whole genome shotgun (WGS) entry which is preliminary data.</text>
</comment>